<evidence type="ECO:0000313" key="2">
    <source>
        <dbReference type="Proteomes" id="UP000569732"/>
    </source>
</evidence>
<comment type="caution">
    <text evidence="1">The sequence shown here is derived from an EMBL/GenBank/DDBJ whole genome shotgun (WGS) entry which is preliminary data.</text>
</comment>
<gene>
    <name evidence="1" type="ORF">H0A36_27380</name>
</gene>
<keyword evidence="2" id="KW-1185">Reference proteome</keyword>
<proteinExistence type="predicted"/>
<dbReference type="Proteomes" id="UP000569732">
    <property type="component" value="Unassembled WGS sequence"/>
</dbReference>
<organism evidence="1 2">
    <name type="scientific">Spartinivicinus marinus</name>
    <dbReference type="NCBI Taxonomy" id="2994442"/>
    <lineage>
        <taxon>Bacteria</taxon>
        <taxon>Pseudomonadati</taxon>
        <taxon>Pseudomonadota</taxon>
        <taxon>Gammaproteobacteria</taxon>
        <taxon>Oceanospirillales</taxon>
        <taxon>Zooshikellaceae</taxon>
        <taxon>Spartinivicinus</taxon>
    </lineage>
</organism>
<evidence type="ECO:0000313" key="1">
    <source>
        <dbReference type="EMBL" id="NYZ69738.1"/>
    </source>
</evidence>
<accession>A0A853IGT2</accession>
<sequence length="84" mass="9601">MVKAVRKTRKAESITLQLKINMFDSVEEDPVKITPVIKLVVPEEDPLQDVLWSTADGDLLKHDPDQCELDLSSIEPQKFNKRLN</sequence>
<dbReference type="RefSeq" id="WP_180571715.1">
    <property type="nucleotide sequence ID" value="NZ_JACCKB010000135.1"/>
</dbReference>
<reference evidence="1 2" key="1">
    <citation type="submission" date="2020-07" db="EMBL/GenBank/DDBJ databases">
        <title>Endozoicomonas sp. nov., isolated from sediment.</title>
        <authorList>
            <person name="Gu T."/>
        </authorList>
    </citation>
    <scope>NUCLEOTIDE SEQUENCE [LARGE SCALE GENOMIC DNA]</scope>
    <source>
        <strain evidence="1 2">SM1973</strain>
    </source>
</reference>
<dbReference type="EMBL" id="JACCKB010000135">
    <property type="protein sequence ID" value="NYZ69738.1"/>
    <property type="molecule type" value="Genomic_DNA"/>
</dbReference>
<protein>
    <submittedName>
        <fullName evidence="1">Uncharacterized protein</fullName>
    </submittedName>
</protein>
<name>A0A853IGT2_9GAMM</name>
<dbReference type="AlphaFoldDB" id="A0A853IGT2"/>